<keyword evidence="1" id="KW-0732">Signal</keyword>
<evidence type="ECO:0000313" key="2">
    <source>
        <dbReference type="EMBL" id="STZ27680.1"/>
    </source>
</evidence>
<protein>
    <submittedName>
        <fullName evidence="2">TonB-linked outer membrane protein, SusC/RagA family</fullName>
    </submittedName>
</protein>
<organism evidence="2 3">
    <name type="scientific">Myroides odoratus</name>
    <name type="common">Flavobacterium odoratum</name>
    <dbReference type="NCBI Taxonomy" id="256"/>
    <lineage>
        <taxon>Bacteria</taxon>
        <taxon>Pseudomonadati</taxon>
        <taxon>Bacteroidota</taxon>
        <taxon>Flavobacteriia</taxon>
        <taxon>Flavobacteriales</taxon>
        <taxon>Flavobacteriaceae</taxon>
        <taxon>Myroides</taxon>
    </lineage>
</organism>
<dbReference type="EMBL" id="UGQL01000001">
    <property type="protein sequence ID" value="STZ27680.1"/>
    <property type="molecule type" value="Genomic_DNA"/>
</dbReference>
<name>A0A378RPW3_MYROD</name>
<sequence>MRVIFFLALFLVATFSYSQNTIEIDQDRIIELFFKNRTAPVAGSRLDSIFQLPKKIVRIKSRNGTYTWKDTFEFRRVFTNIVTKEELVFEIQSKGIEEIVTLDEVKQLKPIVAIDCSPISIEWVEDQQYFEKSLGCNREIGVRLSQIYSRIISDEIQLFILQLPSGAYYNGMQNLIVDQPIREETQKSKGYRKIEAEFHKNGIELSNPLEQPLVIIDDKRVYLEELNQIEEQEFLSSIVLKGVQATAVYGSNARNGVMILKTASSVN</sequence>
<dbReference type="Proteomes" id="UP000255024">
    <property type="component" value="Unassembled WGS sequence"/>
</dbReference>
<feature type="signal peptide" evidence="1">
    <location>
        <begin position="1"/>
        <end position="18"/>
    </location>
</feature>
<feature type="chain" id="PRO_5016664171" evidence="1">
    <location>
        <begin position="19"/>
        <end position="267"/>
    </location>
</feature>
<keyword evidence="3" id="KW-1185">Reference proteome</keyword>
<proteinExistence type="predicted"/>
<dbReference type="RefSeq" id="WP_115090567.1">
    <property type="nucleotide sequence ID" value="NZ_CP068107.1"/>
</dbReference>
<accession>A0A378RPW3</accession>
<reference evidence="2 3" key="1">
    <citation type="submission" date="2018-06" db="EMBL/GenBank/DDBJ databases">
        <authorList>
            <consortium name="Pathogen Informatics"/>
            <person name="Doyle S."/>
        </authorList>
    </citation>
    <scope>NUCLEOTIDE SEQUENCE [LARGE SCALE GENOMIC DNA]</scope>
    <source>
        <strain evidence="2 3">NCTC11179</strain>
    </source>
</reference>
<evidence type="ECO:0000256" key="1">
    <source>
        <dbReference type="SAM" id="SignalP"/>
    </source>
</evidence>
<evidence type="ECO:0000313" key="3">
    <source>
        <dbReference type="Proteomes" id="UP000255024"/>
    </source>
</evidence>
<dbReference type="AlphaFoldDB" id="A0A378RPW3"/>
<gene>
    <name evidence="2" type="ORF">NCTC11179_01216</name>
</gene>